<dbReference type="EMBL" id="JPKZ01002223">
    <property type="protein sequence ID" value="KHN77799.1"/>
    <property type="molecule type" value="Genomic_DNA"/>
</dbReference>
<dbReference type="AlphaFoldDB" id="A0A0B2V8F9"/>
<sequence length="209" mass="23816">MPHPLVDLDLPSGVLNVCYEESQCGEIIHSTKESGTAAVVDGSSDSLREPRYCELLRIAFRNQLSSNVSARTEWHLQCSESWMVPFDIIMENCRVSNDAGMSLREPRYCELLRIAFRNQLSSNVSARTEWHLQCSGSWMVPFDIIMENCRVSSDAGMVIKKWGKRSHMVTLHALIKMAKHETSHQGKAKLIRTITRNWFVVLLEADLYS</sequence>
<gene>
    <name evidence="1" type="ORF">Tcan_07508</name>
</gene>
<keyword evidence="2" id="KW-1185">Reference proteome</keyword>
<accession>A0A0B2V8F9</accession>
<evidence type="ECO:0000313" key="2">
    <source>
        <dbReference type="Proteomes" id="UP000031036"/>
    </source>
</evidence>
<evidence type="ECO:0000313" key="1">
    <source>
        <dbReference type="EMBL" id="KHN77799.1"/>
    </source>
</evidence>
<dbReference type="Proteomes" id="UP000031036">
    <property type="component" value="Unassembled WGS sequence"/>
</dbReference>
<proteinExistence type="predicted"/>
<protein>
    <submittedName>
        <fullName evidence="1">Uncharacterized protein</fullName>
    </submittedName>
</protein>
<name>A0A0B2V8F9_TOXCA</name>
<comment type="caution">
    <text evidence="1">The sequence shown here is derived from an EMBL/GenBank/DDBJ whole genome shotgun (WGS) entry which is preliminary data.</text>
</comment>
<reference evidence="1 2" key="1">
    <citation type="submission" date="2014-11" db="EMBL/GenBank/DDBJ databases">
        <title>Genetic blueprint of the zoonotic pathogen Toxocara canis.</title>
        <authorList>
            <person name="Zhu X.-Q."/>
            <person name="Korhonen P.K."/>
            <person name="Cai H."/>
            <person name="Young N.D."/>
            <person name="Nejsum P."/>
            <person name="von Samson-Himmelstjerna G."/>
            <person name="Boag P.R."/>
            <person name="Tan P."/>
            <person name="Li Q."/>
            <person name="Min J."/>
            <person name="Yang Y."/>
            <person name="Wang X."/>
            <person name="Fang X."/>
            <person name="Hall R.S."/>
            <person name="Hofmann A."/>
            <person name="Sternberg P.W."/>
            <person name="Jex A.R."/>
            <person name="Gasser R.B."/>
        </authorList>
    </citation>
    <scope>NUCLEOTIDE SEQUENCE [LARGE SCALE GENOMIC DNA]</scope>
    <source>
        <strain evidence="1">PN_DK_2014</strain>
    </source>
</reference>
<organism evidence="1 2">
    <name type="scientific">Toxocara canis</name>
    <name type="common">Canine roundworm</name>
    <dbReference type="NCBI Taxonomy" id="6265"/>
    <lineage>
        <taxon>Eukaryota</taxon>
        <taxon>Metazoa</taxon>
        <taxon>Ecdysozoa</taxon>
        <taxon>Nematoda</taxon>
        <taxon>Chromadorea</taxon>
        <taxon>Rhabditida</taxon>
        <taxon>Spirurina</taxon>
        <taxon>Ascaridomorpha</taxon>
        <taxon>Ascaridoidea</taxon>
        <taxon>Toxocaridae</taxon>
        <taxon>Toxocara</taxon>
    </lineage>
</organism>